<dbReference type="EMBL" id="KZ015814">
    <property type="protein sequence ID" value="PIO14199.1"/>
    <property type="molecule type" value="Genomic_DNA"/>
</dbReference>
<accession>A0A2G9QEZ7</accession>
<evidence type="ECO:0000256" key="2">
    <source>
        <dbReference type="SAM" id="SignalP"/>
    </source>
</evidence>
<reference evidence="4" key="1">
    <citation type="journal article" date="2017" name="Nat. Commun.">
        <title>The North American bullfrog draft genome provides insight into hormonal regulation of long noncoding RNA.</title>
        <authorList>
            <person name="Hammond S.A."/>
            <person name="Warren R.L."/>
            <person name="Vandervalk B.P."/>
            <person name="Kucuk E."/>
            <person name="Khan H."/>
            <person name="Gibb E.A."/>
            <person name="Pandoh P."/>
            <person name="Kirk H."/>
            <person name="Zhao Y."/>
            <person name="Jones M."/>
            <person name="Mungall A.J."/>
            <person name="Coope R."/>
            <person name="Pleasance S."/>
            <person name="Moore R.A."/>
            <person name="Holt R.A."/>
            <person name="Round J.M."/>
            <person name="Ohora S."/>
            <person name="Walle B.V."/>
            <person name="Veldhoen N."/>
            <person name="Helbing C.C."/>
            <person name="Birol I."/>
        </authorList>
    </citation>
    <scope>NUCLEOTIDE SEQUENCE [LARGE SCALE GENOMIC DNA]</scope>
</reference>
<proteinExistence type="predicted"/>
<sequence length="112" mass="12203">MTMRWRYCALLTIVSSLFAGHRTEPDQRTGPADRPAHPETRRHGVLPAEGGARWRKPRGRTGGDSDTSLQIAAMGPDGEGDGLHPDEHAGEAEVGVGGDPERHNQTRFLQRA</sequence>
<evidence type="ECO:0008006" key="5">
    <source>
        <dbReference type="Google" id="ProtNLM"/>
    </source>
</evidence>
<keyword evidence="2" id="KW-0732">Signal</keyword>
<evidence type="ECO:0000313" key="3">
    <source>
        <dbReference type="EMBL" id="PIO14199.1"/>
    </source>
</evidence>
<evidence type="ECO:0000313" key="4">
    <source>
        <dbReference type="Proteomes" id="UP000228934"/>
    </source>
</evidence>
<feature type="chain" id="PRO_5013950332" description="Secreted protein" evidence="2">
    <location>
        <begin position="24"/>
        <end position="112"/>
    </location>
</feature>
<feature type="compositionally biased region" description="Basic and acidic residues" evidence="1">
    <location>
        <begin position="81"/>
        <end position="91"/>
    </location>
</feature>
<feature type="signal peptide" evidence="2">
    <location>
        <begin position="1"/>
        <end position="23"/>
    </location>
</feature>
<dbReference type="Proteomes" id="UP000228934">
    <property type="component" value="Unassembled WGS sequence"/>
</dbReference>
<protein>
    <recommendedName>
        <fullName evidence="5">Secreted protein</fullName>
    </recommendedName>
</protein>
<keyword evidence="4" id="KW-1185">Reference proteome</keyword>
<feature type="region of interest" description="Disordered" evidence="1">
    <location>
        <begin position="19"/>
        <end position="112"/>
    </location>
</feature>
<organism evidence="3 4">
    <name type="scientific">Aquarana catesbeiana</name>
    <name type="common">American bullfrog</name>
    <name type="synonym">Rana catesbeiana</name>
    <dbReference type="NCBI Taxonomy" id="8400"/>
    <lineage>
        <taxon>Eukaryota</taxon>
        <taxon>Metazoa</taxon>
        <taxon>Chordata</taxon>
        <taxon>Craniata</taxon>
        <taxon>Vertebrata</taxon>
        <taxon>Euteleostomi</taxon>
        <taxon>Amphibia</taxon>
        <taxon>Batrachia</taxon>
        <taxon>Anura</taxon>
        <taxon>Neobatrachia</taxon>
        <taxon>Ranoidea</taxon>
        <taxon>Ranidae</taxon>
        <taxon>Aquarana</taxon>
    </lineage>
</organism>
<name>A0A2G9QEZ7_AQUCT</name>
<gene>
    <name evidence="3" type="ORF">AB205_0192130</name>
</gene>
<evidence type="ECO:0000256" key="1">
    <source>
        <dbReference type="SAM" id="MobiDB-lite"/>
    </source>
</evidence>
<dbReference type="AlphaFoldDB" id="A0A2G9QEZ7"/>